<accession>A0ABD2N566</accession>
<evidence type="ECO:0000256" key="4">
    <source>
        <dbReference type="ARBA" id="ARBA00023002"/>
    </source>
</evidence>
<feature type="region of interest" description="Disordered" evidence="6">
    <location>
        <begin position="1"/>
        <end position="35"/>
    </location>
</feature>
<evidence type="ECO:0000313" key="8">
    <source>
        <dbReference type="Proteomes" id="UP001516400"/>
    </source>
</evidence>
<dbReference type="PANTHER" id="PTHR11592">
    <property type="entry name" value="GLUTATHIONE PEROXIDASE"/>
    <property type="match status" value="1"/>
</dbReference>
<sequence length="168" mass="18438">MAPTTRSGNKPKSATLIDKKSPKITKKKSQVNKKAVTTNGKVKKIEKPKNVANAESVSDGTIYDYTVKDIDGNEVSLDKYKGHVCIIVNVASRCGHTKSNYEQFVELHEKYSNSKGLKILAFPCNQFGSQESGTCEKIKAFAEGKGLSLICLIRLMLMGRMLTLCGFS</sequence>
<comment type="similarity">
    <text evidence="1 5">Belongs to the glutathione peroxidase family.</text>
</comment>
<keyword evidence="2 5" id="KW-0575">Peroxidase</keyword>
<dbReference type="PROSITE" id="PS51355">
    <property type="entry name" value="GLUTATHIONE_PEROXID_3"/>
    <property type="match status" value="1"/>
</dbReference>
<evidence type="ECO:0000256" key="6">
    <source>
        <dbReference type="SAM" id="MobiDB-lite"/>
    </source>
</evidence>
<dbReference type="InterPro" id="IPR029759">
    <property type="entry name" value="GPX_AS"/>
</dbReference>
<dbReference type="PROSITE" id="PS00460">
    <property type="entry name" value="GLUTATHIONE_PEROXID_1"/>
    <property type="match status" value="1"/>
</dbReference>
<dbReference type="InterPro" id="IPR000889">
    <property type="entry name" value="Glutathione_peroxidase"/>
</dbReference>
<dbReference type="PRINTS" id="PR01011">
    <property type="entry name" value="GLUTPROXDASE"/>
</dbReference>
<feature type="compositionally biased region" description="Polar residues" evidence="6">
    <location>
        <begin position="1"/>
        <end position="12"/>
    </location>
</feature>
<evidence type="ECO:0000256" key="2">
    <source>
        <dbReference type="ARBA" id="ARBA00022559"/>
    </source>
</evidence>
<reference evidence="7 8" key="1">
    <citation type="journal article" date="2021" name="BMC Biol.">
        <title>Horizontally acquired antibacterial genes associated with adaptive radiation of ladybird beetles.</title>
        <authorList>
            <person name="Li H.S."/>
            <person name="Tang X.F."/>
            <person name="Huang Y.H."/>
            <person name="Xu Z.Y."/>
            <person name="Chen M.L."/>
            <person name="Du X.Y."/>
            <person name="Qiu B.Y."/>
            <person name="Chen P.T."/>
            <person name="Zhang W."/>
            <person name="Slipinski A."/>
            <person name="Escalona H.E."/>
            <person name="Waterhouse R.M."/>
            <person name="Zwick A."/>
            <person name="Pang H."/>
        </authorList>
    </citation>
    <scope>NUCLEOTIDE SEQUENCE [LARGE SCALE GENOMIC DNA]</scope>
    <source>
        <strain evidence="7">SYSU2018</strain>
    </source>
</reference>
<keyword evidence="3" id="KW-0712">Selenocysteine</keyword>
<evidence type="ECO:0000256" key="3">
    <source>
        <dbReference type="ARBA" id="ARBA00022933"/>
    </source>
</evidence>
<name>A0ABD2N566_9CUCU</name>
<dbReference type="PANTHER" id="PTHR11592:SF134">
    <property type="entry name" value="PHOSPHOLIPID HYDROPEROXIDE GLUTATHIONE PEROXIDASE"/>
    <property type="match status" value="1"/>
</dbReference>
<dbReference type="PROSITE" id="PS00763">
    <property type="entry name" value="GLUTATHIONE_PEROXID_2"/>
    <property type="match status" value="1"/>
</dbReference>
<keyword evidence="8" id="KW-1185">Reference proteome</keyword>
<evidence type="ECO:0000256" key="5">
    <source>
        <dbReference type="RuleBase" id="RU000499"/>
    </source>
</evidence>
<feature type="compositionally biased region" description="Basic residues" evidence="6">
    <location>
        <begin position="22"/>
        <end position="31"/>
    </location>
</feature>
<proteinExistence type="inferred from homology"/>
<dbReference type="AlphaFoldDB" id="A0ABD2N566"/>
<dbReference type="Pfam" id="PF00255">
    <property type="entry name" value="GSHPx"/>
    <property type="match status" value="1"/>
</dbReference>
<dbReference type="Proteomes" id="UP001516400">
    <property type="component" value="Unassembled WGS sequence"/>
</dbReference>
<dbReference type="Gene3D" id="3.40.30.10">
    <property type="entry name" value="Glutaredoxin"/>
    <property type="match status" value="1"/>
</dbReference>
<keyword evidence="4 5" id="KW-0560">Oxidoreductase</keyword>
<organism evidence="7 8">
    <name type="scientific">Cryptolaemus montrouzieri</name>
    <dbReference type="NCBI Taxonomy" id="559131"/>
    <lineage>
        <taxon>Eukaryota</taxon>
        <taxon>Metazoa</taxon>
        <taxon>Ecdysozoa</taxon>
        <taxon>Arthropoda</taxon>
        <taxon>Hexapoda</taxon>
        <taxon>Insecta</taxon>
        <taxon>Pterygota</taxon>
        <taxon>Neoptera</taxon>
        <taxon>Endopterygota</taxon>
        <taxon>Coleoptera</taxon>
        <taxon>Polyphaga</taxon>
        <taxon>Cucujiformia</taxon>
        <taxon>Coccinelloidea</taxon>
        <taxon>Coccinellidae</taxon>
        <taxon>Scymninae</taxon>
        <taxon>Scymnini</taxon>
        <taxon>Cryptolaemus</taxon>
    </lineage>
</organism>
<comment type="caution">
    <text evidence="7">The sequence shown here is derived from an EMBL/GenBank/DDBJ whole genome shotgun (WGS) entry which is preliminary data.</text>
</comment>
<evidence type="ECO:0000256" key="1">
    <source>
        <dbReference type="ARBA" id="ARBA00006926"/>
    </source>
</evidence>
<dbReference type="EMBL" id="JABFTP020000062">
    <property type="protein sequence ID" value="KAL3273856.1"/>
    <property type="molecule type" value="Genomic_DNA"/>
</dbReference>
<protein>
    <recommendedName>
        <fullName evidence="5">Glutathione peroxidase</fullName>
    </recommendedName>
</protein>
<dbReference type="GO" id="GO:0004601">
    <property type="term" value="F:peroxidase activity"/>
    <property type="evidence" value="ECO:0007669"/>
    <property type="project" value="UniProtKB-KW"/>
</dbReference>
<gene>
    <name evidence="7" type="ORF">HHI36_015282</name>
</gene>
<evidence type="ECO:0000313" key="7">
    <source>
        <dbReference type="EMBL" id="KAL3273856.1"/>
    </source>
</evidence>
<dbReference type="InterPro" id="IPR029760">
    <property type="entry name" value="GPX_CS"/>
</dbReference>
<dbReference type="SUPFAM" id="SSF52833">
    <property type="entry name" value="Thioredoxin-like"/>
    <property type="match status" value="1"/>
</dbReference>
<dbReference type="InterPro" id="IPR036249">
    <property type="entry name" value="Thioredoxin-like_sf"/>
</dbReference>